<dbReference type="AlphaFoldDB" id="A0A4Y8WNC1"/>
<sequence length="562" mass="64066">MYTTKEINIRLEGSEVDLYYPIGITPFDIFQEHVGTLEGSPKGLPMLALVNNKPTPLSHPLHRPCQLSFVGYETPNGRRTYTSTVAFILYKAAADLGFPPVVIEHALSNGYYGIIGSRETHPTTEMLEQLSRRMREIISADLPIDTTYIRSNDAIEYFQQQGRHTTADLLTHKGEHYVRLVEMDGYRDYTFEPLLPSTGMIWDFGLDKQRDGFLLRMPNHRDPEQLYDRVRQPKQFGVFKDHLALLKLIGVEDVAPLNQAIREGRSNQIITLSEALQEKEIASIASEIASRYDQGLRVVLLSGPSSSGKTTTAKRLSTQLIANLIWPYAISLDDYYINRVDTPLDEFGNYDYESLYAIDLPKLRSDIELLMAGEEVQIPTYNFVKGEREYRSGSQMKLENHGILIMEGIHALNPELLQGIPDEAIYRIYVSALTPLSIDSHNWISTSDNRLIRRMVRDMKFRGTSAEETIMRWTDVRRGEEKWIFPYQENADIMFNSGMLYELAALKSQAVEALNEVQETSPAYPTASRLLEFLNLFESLPFESTPLNSLLREFLGGSAFDY</sequence>
<dbReference type="OrthoDB" id="9764644at2"/>
<dbReference type="GeneID" id="66798106"/>
<name>A0A4Y8WNC1_9PORP</name>
<dbReference type="InterPro" id="IPR006083">
    <property type="entry name" value="PRK/URK"/>
</dbReference>
<dbReference type="CDD" id="cd02028">
    <property type="entry name" value="UMPK_like"/>
    <property type="match status" value="1"/>
</dbReference>
<dbReference type="RefSeq" id="WP_134849008.1">
    <property type="nucleotide sequence ID" value="NZ_CP197400.1"/>
</dbReference>
<dbReference type="EMBL" id="SPNC01000105">
    <property type="protein sequence ID" value="TFH94579.1"/>
    <property type="molecule type" value="Genomic_DNA"/>
</dbReference>
<keyword evidence="2" id="KW-0418">Kinase</keyword>
<dbReference type="InterPro" id="IPR018163">
    <property type="entry name" value="Thr/Ala-tRNA-synth_IIc_edit"/>
</dbReference>
<dbReference type="Proteomes" id="UP000297225">
    <property type="component" value="Unassembled WGS sequence"/>
</dbReference>
<comment type="caution">
    <text evidence="2">The sequence shown here is derived from an EMBL/GenBank/DDBJ whole genome shotgun (WGS) entry which is preliminary data.</text>
</comment>
<dbReference type="Pfam" id="PF00485">
    <property type="entry name" value="PRK"/>
    <property type="match status" value="1"/>
</dbReference>
<dbReference type="Gene3D" id="3.40.50.300">
    <property type="entry name" value="P-loop containing nucleotide triphosphate hydrolases"/>
    <property type="match status" value="1"/>
</dbReference>
<reference evidence="2 3" key="1">
    <citation type="submission" date="2019-03" db="EMBL/GenBank/DDBJ databases">
        <title>Porphyromonas levii Isolated from the Uterus of Dairy Cows.</title>
        <authorList>
            <person name="Francis A.M."/>
        </authorList>
    </citation>
    <scope>NUCLEOTIDE SEQUENCE [LARGE SCALE GENOMIC DNA]</scope>
    <source>
        <strain evidence="2 3">AF5678</strain>
    </source>
</reference>
<protein>
    <submittedName>
        <fullName evidence="2">Nucleoside kinase</fullName>
    </submittedName>
</protein>
<evidence type="ECO:0000259" key="1">
    <source>
        <dbReference type="Pfam" id="PF00485"/>
    </source>
</evidence>
<dbReference type="STRING" id="1122973.GCA_000379925_01120"/>
<dbReference type="SUPFAM" id="SSF55186">
    <property type="entry name" value="ThrRS/AlaRS common domain"/>
    <property type="match status" value="1"/>
</dbReference>
<dbReference type="PANTHER" id="PTHR10285">
    <property type="entry name" value="URIDINE KINASE"/>
    <property type="match status" value="1"/>
</dbReference>
<keyword evidence="3" id="KW-1185">Reference proteome</keyword>
<accession>A0A4Y8WNC1</accession>
<dbReference type="GO" id="GO:0005524">
    <property type="term" value="F:ATP binding"/>
    <property type="evidence" value="ECO:0007669"/>
    <property type="project" value="InterPro"/>
</dbReference>
<dbReference type="Gene3D" id="3.30.980.10">
    <property type="entry name" value="Threonyl-trna Synthetase, Chain A, domain 2"/>
    <property type="match status" value="1"/>
</dbReference>
<dbReference type="GO" id="GO:0016301">
    <property type="term" value="F:kinase activity"/>
    <property type="evidence" value="ECO:0007669"/>
    <property type="project" value="UniProtKB-KW"/>
</dbReference>
<dbReference type="InterPro" id="IPR027417">
    <property type="entry name" value="P-loop_NTPase"/>
</dbReference>
<dbReference type="SUPFAM" id="SSF52540">
    <property type="entry name" value="P-loop containing nucleoside triphosphate hydrolases"/>
    <property type="match status" value="1"/>
</dbReference>
<organism evidence="2 3">
    <name type="scientific">Porphyromonas levii</name>
    <dbReference type="NCBI Taxonomy" id="28114"/>
    <lineage>
        <taxon>Bacteria</taxon>
        <taxon>Pseudomonadati</taxon>
        <taxon>Bacteroidota</taxon>
        <taxon>Bacteroidia</taxon>
        <taxon>Bacteroidales</taxon>
        <taxon>Porphyromonadaceae</taxon>
        <taxon>Porphyromonas</taxon>
    </lineage>
</organism>
<evidence type="ECO:0000313" key="2">
    <source>
        <dbReference type="EMBL" id="TFH94579.1"/>
    </source>
</evidence>
<proteinExistence type="predicted"/>
<feature type="domain" description="Phosphoribulokinase/uridine kinase" evidence="1">
    <location>
        <begin position="300"/>
        <end position="498"/>
    </location>
</feature>
<gene>
    <name evidence="2" type="ORF">E4P47_06850</name>
</gene>
<keyword evidence="2" id="KW-0808">Transferase</keyword>
<evidence type="ECO:0000313" key="3">
    <source>
        <dbReference type="Proteomes" id="UP000297225"/>
    </source>
</evidence>